<dbReference type="InterPro" id="IPR002925">
    <property type="entry name" value="Dienelactn_hydro"/>
</dbReference>
<dbReference type="InterPro" id="IPR029058">
    <property type="entry name" value="AB_hydrolase_fold"/>
</dbReference>
<dbReference type="Pfam" id="PF01738">
    <property type="entry name" value="DLH"/>
    <property type="match status" value="1"/>
</dbReference>
<dbReference type="InterPro" id="IPR050261">
    <property type="entry name" value="FrsA_esterase"/>
</dbReference>
<feature type="domain" description="Dienelactone hydrolase" evidence="2">
    <location>
        <begin position="39"/>
        <end position="253"/>
    </location>
</feature>
<evidence type="ECO:0000313" key="4">
    <source>
        <dbReference type="Proteomes" id="UP000219612"/>
    </source>
</evidence>
<reference evidence="3 4" key="1">
    <citation type="submission" date="2017-09" db="EMBL/GenBank/DDBJ databases">
        <authorList>
            <person name="Ehlers B."/>
            <person name="Leendertz F.H."/>
        </authorList>
    </citation>
    <scope>NUCLEOTIDE SEQUENCE [LARGE SCALE GENOMIC DNA]</scope>
    <source>
        <strain evidence="3 4">CGMCC 4.6857</strain>
    </source>
</reference>
<accession>A0A285KC79</accession>
<organism evidence="3 4">
    <name type="scientific">Paractinoplanes atraurantiacus</name>
    <dbReference type="NCBI Taxonomy" id="1036182"/>
    <lineage>
        <taxon>Bacteria</taxon>
        <taxon>Bacillati</taxon>
        <taxon>Actinomycetota</taxon>
        <taxon>Actinomycetes</taxon>
        <taxon>Micromonosporales</taxon>
        <taxon>Micromonosporaceae</taxon>
        <taxon>Paractinoplanes</taxon>
    </lineage>
</organism>
<dbReference type="PANTHER" id="PTHR22946:SF0">
    <property type="entry name" value="DIENELACTONE HYDROLASE DOMAIN-CONTAINING PROTEIN"/>
    <property type="match status" value="1"/>
</dbReference>
<comment type="similarity">
    <text evidence="1">Belongs to the AB hydrolase superfamily.</text>
</comment>
<dbReference type="EMBL" id="OBDY01000034">
    <property type="protein sequence ID" value="SNY68921.1"/>
    <property type="molecule type" value="Genomic_DNA"/>
</dbReference>
<dbReference type="SUPFAM" id="SSF53474">
    <property type="entry name" value="alpha/beta-Hydrolases"/>
    <property type="match status" value="1"/>
</dbReference>
<keyword evidence="4" id="KW-1185">Reference proteome</keyword>
<dbReference type="AlphaFoldDB" id="A0A285KC79"/>
<dbReference type="Gene3D" id="3.40.50.1820">
    <property type="entry name" value="alpha/beta hydrolase"/>
    <property type="match status" value="1"/>
</dbReference>
<name>A0A285KC79_9ACTN</name>
<evidence type="ECO:0000313" key="3">
    <source>
        <dbReference type="EMBL" id="SNY68921.1"/>
    </source>
</evidence>
<protein>
    <submittedName>
        <fullName evidence="3">Dienelactone hydrolase</fullName>
    </submittedName>
</protein>
<evidence type="ECO:0000259" key="2">
    <source>
        <dbReference type="Pfam" id="PF01738"/>
    </source>
</evidence>
<evidence type="ECO:0000256" key="1">
    <source>
        <dbReference type="ARBA" id="ARBA00008645"/>
    </source>
</evidence>
<dbReference type="PANTHER" id="PTHR22946">
    <property type="entry name" value="DIENELACTONE HYDROLASE DOMAIN-CONTAINING PROTEIN-RELATED"/>
    <property type="match status" value="1"/>
</dbReference>
<dbReference type="GO" id="GO:0016787">
    <property type="term" value="F:hydrolase activity"/>
    <property type="evidence" value="ECO:0007669"/>
    <property type="project" value="UniProtKB-KW"/>
</dbReference>
<dbReference type="OrthoDB" id="9805123at2"/>
<keyword evidence="3" id="KW-0378">Hydrolase</keyword>
<sequence>MTEQLSALHQNLVDTVPAGAGTRIEDETVAYEHDGQPLQGYAVHDTAVTDRKPAVIVVHDWTGLREYPKARAQMLARLGYFAFAADIYGAGVTFDNDEQSAAEAGKYYGDLGLMRARVRAAYDVVAQDPRVDPDRIVVLGYCFGGSAAVEFARTGAPLAGAVSFHGSLVTHEPADVAAITAPLLILTGAADPVVPDAAVQKFADELRTRDDLDWQITLYSGAQHAYTLPGIPPYHEKADKRSWRELENFLEEVFTA</sequence>
<dbReference type="RefSeq" id="WP_097328122.1">
    <property type="nucleotide sequence ID" value="NZ_OBDY01000034.1"/>
</dbReference>
<dbReference type="Proteomes" id="UP000219612">
    <property type="component" value="Unassembled WGS sequence"/>
</dbReference>
<gene>
    <name evidence="3" type="ORF">SAMN05421748_13463</name>
</gene>
<proteinExistence type="inferred from homology"/>